<dbReference type="PANTHER" id="PTHR43280:SF32">
    <property type="entry name" value="TRANSCRIPTIONAL REGULATORY PROTEIN"/>
    <property type="match status" value="1"/>
</dbReference>
<dbReference type="PROSITE" id="PS01124">
    <property type="entry name" value="HTH_ARAC_FAMILY_2"/>
    <property type="match status" value="1"/>
</dbReference>
<organism evidence="5 6">
    <name type="scientific">Sediminicola luteus</name>
    <dbReference type="NCBI Taxonomy" id="319238"/>
    <lineage>
        <taxon>Bacteria</taxon>
        <taxon>Pseudomonadati</taxon>
        <taxon>Bacteroidota</taxon>
        <taxon>Flavobacteriia</taxon>
        <taxon>Flavobacteriales</taxon>
        <taxon>Flavobacteriaceae</taxon>
        <taxon>Sediminicola</taxon>
    </lineage>
</organism>
<dbReference type="GO" id="GO:0043565">
    <property type="term" value="F:sequence-specific DNA binding"/>
    <property type="evidence" value="ECO:0007669"/>
    <property type="project" value="InterPro"/>
</dbReference>
<dbReference type="GO" id="GO:0003700">
    <property type="term" value="F:DNA-binding transcription factor activity"/>
    <property type="evidence" value="ECO:0007669"/>
    <property type="project" value="InterPro"/>
</dbReference>
<evidence type="ECO:0000259" key="4">
    <source>
        <dbReference type="PROSITE" id="PS01124"/>
    </source>
</evidence>
<dbReference type="AlphaFoldDB" id="A0A2A4G9A0"/>
<keyword evidence="1" id="KW-0805">Transcription regulation</keyword>
<protein>
    <recommendedName>
        <fullName evidence="4">HTH araC/xylS-type domain-containing protein</fullName>
    </recommendedName>
</protein>
<dbReference type="Gene3D" id="1.10.10.60">
    <property type="entry name" value="Homeodomain-like"/>
    <property type="match status" value="1"/>
</dbReference>
<sequence length="303" mass="35154">MLYLAIMENNKDIKALLTAMHIDAYRKCDDFHILKFEDHLDKIPRKTVNRKCGFFQVYFSRQYNVDVVIDDSAYSAKDKTIISFVAPQQTLSVDVKEVEALSNGYMLVFEPSFLNSGLTDFDIQRKFPYFNQNYPPLYSLEKNPAVFIGIFERIYALFENLSLENLEIIRSYLNILLYESRKSFYDGGIRNSMESRGQRIAFTFESLIREHSHSRNTLDFYADKLNISTVYLSECIKKATGKTGKQLIDEYTILEASTLLMQTTDTVDQISDTLGFSATSNFINFFKKHTGQPPLKYRYQLKA</sequence>
<evidence type="ECO:0000256" key="1">
    <source>
        <dbReference type="ARBA" id="ARBA00023015"/>
    </source>
</evidence>
<keyword evidence="2" id="KW-0238">DNA-binding</keyword>
<comment type="caution">
    <text evidence="5">The sequence shown here is derived from an EMBL/GenBank/DDBJ whole genome shotgun (WGS) entry which is preliminary data.</text>
</comment>
<keyword evidence="3" id="KW-0804">Transcription</keyword>
<dbReference type="SUPFAM" id="SSF46689">
    <property type="entry name" value="Homeodomain-like"/>
    <property type="match status" value="1"/>
</dbReference>
<dbReference type="Pfam" id="PF12833">
    <property type="entry name" value="HTH_18"/>
    <property type="match status" value="1"/>
</dbReference>
<evidence type="ECO:0000256" key="3">
    <source>
        <dbReference type="ARBA" id="ARBA00023163"/>
    </source>
</evidence>
<feature type="domain" description="HTH araC/xylS-type" evidence="4">
    <location>
        <begin position="202"/>
        <end position="300"/>
    </location>
</feature>
<name>A0A2A4G9A0_9FLAO</name>
<proteinExistence type="predicted"/>
<evidence type="ECO:0000313" key="6">
    <source>
        <dbReference type="Proteomes" id="UP000219559"/>
    </source>
</evidence>
<dbReference type="SMART" id="SM00342">
    <property type="entry name" value="HTH_ARAC"/>
    <property type="match status" value="1"/>
</dbReference>
<dbReference type="Proteomes" id="UP000219559">
    <property type="component" value="Unassembled WGS sequence"/>
</dbReference>
<dbReference type="InterPro" id="IPR009057">
    <property type="entry name" value="Homeodomain-like_sf"/>
</dbReference>
<dbReference type="InterPro" id="IPR018060">
    <property type="entry name" value="HTH_AraC"/>
</dbReference>
<evidence type="ECO:0000256" key="2">
    <source>
        <dbReference type="ARBA" id="ARBA00023125"/>
    </source>
</evidence>
<evidence type="ECO:0000313" key="5">
    <source>
        <dbReference type="EMBL" id="PCE64558.1"/>
    </source>
</evidence>
<accession>A0A2A4G9A0</accession>
<gene>
    <name evidence="5" type="ORF">B7P33_09760</name>
</gene>
<dbReference type="PANTHER" id="PTHR43280">
    <property type="entry name" value="ARAC-FAMILY TRANSCRIPTIONAL REGULATOR"/>
    <property type="match status" value="1"/>
</dbReference>
<keyword evidence="6" id="KW-1185">Reference proteome</keyword>
<dbReference type="EMBL" id="NBWU01000003">
    <property type="protein sequence ID" value="PCE64558.1"/>
    <property type="molecule type" value="Genomic_DNA"/>
</dbReference>
<reference evidence="5 6" key="1">
    <citation type="submission" date="2017-04" db="EMBL/GenBank/DDBJ databases">
        <title>A new member of the family Flavobacteriaceae isolated from ascidians.</title>
        <authorList>
            <person name="Chen L."/>
        </authorList>
    </citation>
    <scope>NUCLEOTIDE SEQUENCE [LARGE SCALE GENOMIC DNA]</scope>
    <source>
        <strain evidence="5 6">HQA918</strain>
    </source>
</reference>